<feature type="region of interest" description="Disordered" evidence="1">
    <location>
        <begin position="72"/>
        <end position="97"/>
    </location>
</feature>
<proteinExistence type="predicted"/>
<feature type="compositionally biased region" description="Basic and acidic residues" evidence="1">
    <location>
        <begin position="85"/>
        <end position="97"/>
    </location>
</feature>
<evidence type="ECO:0000313" key="2">
    <source>
        <dbReference type="EMBL" id="KAB0679546.1"/>
    </source>
</evidence>
<accession>A0A7V7PNT4</accession>
<reference evidence="2 3" key="1">
    <citation type="submission" date="2019-09" db="EMBL/GenBank/DDBJ databases">
        <title>YIM 132180 draft genome.</title>
        <authorList>
            <person name="Zhang K."/>
        </authorList>
    </citation>
    <scope>NUCLEOTIDE SEQUENCE [LARGE SCALE GENOMIC DNA]</scope>
    <source>
        <strain evidence="2 3">YIM 132180</strain>
    </source>
</reference>
<keyword evidence="3" id="KW-1185">Reference proteome</keyword>
<dbReference type="RefSeq" id="WP_150970070.1">
    <property type="nucleotide sequence ID" value="NZ_VZDO01000009.1"/>
</dbReference>
<evidence type="ECO:0000256" key="1">
    <source>
        <dbReference type="SAM" id="MobiDB-lite"/>
    </source>
</evidence>
<dbReference type="EMBL" id="VZDO01000009">
    <property type="protein sequence ID" value="KAB0679546.1"/>
    <property type="molecule type" value="Genomic_DNA"/>
</dbReference>
<sequence>MGMSVVDGMFVLKVHVRAEINDDRLVYQLLVLRSGVYDIKVEEQFAIRLGDTLVITRTFPEIILKIFRPKETRRSRTVGGTGRNAEPRATSDRRRAA</sequence>
<dbReference type="AlphaFoldDB" id="A0A7V7PNT4"/>
<gene>
    <name evidence="2" type="ORF">F6X38_12030</name>
</gene>
<protein>
    <submittedName>
        <fullName evidence="2">Uncharacterized protein</fullName>
    </submittedName>
</protein>
<name>A0A7V7PNT4_9HYPH</name>
<comment type="caution">
    <text evidence="2">The sequence shown here is derived from an EMBL/GenBank/DDBJ whole genome shotgun (WGS) entry which is preliminary data.</text>
</comment>
<evidence type="ECO:0000313" key="3">
    <source>
        <dbReference type="Proteomes" id="UP000432089"/>
    </source>
</evidence>
<organism evidence="2 3">
    <name type="scientific">Plantimonas leprariae</name>
    <dbReference type="NCBI Taxonomy" id="2615207"/>
    <lineage>
        <taxon>Bacteria</taxon>
        <taxon>Pseudomonadati</taxon>
        <taxon>Pseudomonadota</taxon>
        <taxon>Alphaproteobacteria</taxon>
        <taxon>Hyphomicrobiales</taxon>
        <taxon>Aurantimonadaceae</taxon>
        <taxon>Plantimonas</taxon>
    </lineage>
</organism>
<dbReference type="Proteomes" id="UP000432089">
    <property type="component" value="Unassembled WGS sequence"/>
</dbReference>